<proteinExistence type="predicted"/>
<evidence type="ECO:0000313" key="1">
    <source>
        <dbReference type="EMBL" id="SLM64560.1"/>
    </source>
</evidence>
<gene>
    <name evidence="1" type="ORF">DAQ1742_03766</name>
</gene>
<dbReference type="Proteomes" id="UP000294820">
    <property type="component" value="Chromosome 1"/>
</dbReference>
<organism evidence="1 2">
    <name type="scientific">Dickeya aquatica</name>
    <dbReference type="NCBI Taxonomy" id="1401087"/>
    <lineage>
        <taxon>Bacteria</taxon>
        <taxon>Pseudomonadati</taxon>
        <taxon>Pseudomonadota</taxon>
        <taxon>Gammaproteobacteria</taxon>
        <taxon>Enterobacterales</taxon>
        <taxon>Pectobacteriaceae</taxon>
        <taxon>Dickeya</taxon>
    </lineage>
</organism>
<dbReference type="EMBL" id="LT615367">
    <property type="protein sequence ID" value="SLM64560.1"/>
    <property type="molecule type" value="Genomic_DNA"/>
</dbReference>
<reference evidence="1 2" key="1">
    <citation type="submission" date="2016-09" db="EMBL/GenBank/DDBJ databases">
        <authorList>
            <person name="Reverchon S."/>
            <person name="Nasser W."/>
            <person name="Leonard S."/>
            <person name="Brochier C."/>
            <person name="Duprey A."/>
        </authorList>
    </citation>
    <scope>NUCLEOTIDE SEQUENCE [LARGE SCALE GENOMIC DNA]</scope>
    <source>
        <strain evidence="1 2">174/2</strain>
    </source>
</reference>
<dbReference type="AlphaFoldDB" id="A0A375AEP0"/>
<sequence>MGIAHDNGADTLNASTILPIVFIFDFFIRHAFLLCHPFSIFHLFAEAATKDLP</sequence>
<dbReference type="KEGG" id="daq:DAQ1742_03766"/>
<protein>
    <submittedName>
        <fullName evidence="1">Uncharacterized protein</fullName>
    </submittedName>
</protein>
<evidence type="ECO:0000313" key="2">
    <source>
        <dbReference type="Proteomes" id="UP000294820"/>
    </source>
</evidence>
<name>A0A375AEP0_9GAMM</name>
<keyword evidence="2" id="KW-1185">Reference proteome</keyword>
<accession>A0A375AEP0</accession>